<keyword evidence="3" id="KW-1185">Reference proteome</keyword>
<keyword evidence="2" id="KW-0449">Lipoprotein</keyword>
<comment type="caution">
    <text evidence="2">The sequence shown here is derived from an EMBL/GenBank/DDBJ whole genome shotgun (WGS) entry which is preliminary data.</text>
</comment>
<proteinExistence type="predicted"/>
<protein>
    <submittedName>
        <fullName evidence="2">SusD/RagB family nutrient-binding outer membrane lipoprotein</fullName>
    </submittedName>
</protein>
<dbReference type="InterPro" id="IPR011990">
    <property type="entry name" value="TPR-like_helical_dom_sf"/>
</dbReference>
<evidence type="ECO:0000313" key="3">
    <source>
        <dbReference type="Proteomes" id="UP000676386"/>
    </source>
</evidence>
<dbReference type="RefSeq" id="WP_211974324.1">
    <property type="nucleotide sequence ID" value="NZ_CBFHAM010000011.1"/>
</dbReference>
<feature type="region of interest" description="Disordered" evidence="1">
    <location>
        <begin position="320"/>
        <end position="339"/>
    </location>
</feature>
<evidence type="ECO:0000313" key="2">
    <source>
        <dbReference type="EMBL" id="MBS0029232.1"/>
    </source>
</evidence>
<name>A0ABS5J464_9BACT</name>
<dbReference type="Gene3D" id="1.25.40.390">
    <property type="match status" value="1"/>
</dbReference>
<accession>A0ABS5J464</accession>
<dbReference type="Pfam" id="PF12771">
    <property type="entry name" value="SusD-like_2"/>
    <property type="match status" value="1"/>
</dbReference>
<dbReference type="SUPFAM" id="SSF48452">
    <property type="entry name" value="TPR-like"/>
    <property type="match status" value="1"/>
</dbReference>
<dbReference type="InterPro" id="IPR041662">
    <property type="entry name" value="SusD-like_2"/>
</dbReference>
<sequence>MNNAKKIFLYIAGAAATTLGACTKDFQEINTTPGLPTATTIPPLVNGVISTLFLKGQEQAAIHNEYYYPVTQLATISGNSGYLVQNGAQDIWNDYYGALQNLNQIQDKIDAYTGDKAEMDNVQAITYILRAYKTLRITDQFGDIPYSKAGKAYLNVTANFRPEYDSQESIYKGLLEQLKWASQHLTTAANTPGGKPYVTLGSSETLFNSNISSWQKFGNSILLRYAMQIVEKDVATATPYLQYALSGIPLIGEGEDAGMWPAKLNAYVLNDSRFWSFTSHKFVRLSTTCWNQMADGTDASKIFDPRVALFFETNQAGKWAPLQPGSTASDNTNPYQDKRDADFANKDNCVFSPFNYLIVRDIYFQPELFITAAEVHFLKAEAYARGLGVGKNMATAGTEYTAGITSSVNFWYYIAHNTNVTNDNWSAVAPPSPTPAQMSTFLANPKVAFTGTDDQKLDKIYAQEWLSFFREPWLAYNLWRRTGRTPRDGNPAAYVNFNRLQYPQGESINNTANYKVQSDKMGGNSTTVKVWWMK</sequence>
<dbReference type="PROSITE" id="PS51257">
    <property type="entry name" value="PROKAR_LIPOPROTEIN"/>
    <property type="match status" value="1"/>
</dbReference>
<feature type="compositionally biased region" description="Polar residues" evidence="1">
    <location>
        <begin position="324"/>
        <end position="335"/>
    </location>
</feature>
<organism evidence="2 3">
    <name type="scientific">Chitinophaga hostae</name>
    <dbReference type="NCBI Taxonomy" id="2831022"/>
    <lineage>
        <taxon>Bacteria</taxon>
        <taxon>Pseudomonadati</taxon>
        <taxon>Bacteroidota</taxon>
        <taxon>Chitinophagia</taxon>
        <taxon>Chitinophagales</taxon>
        <taxon>Chitinophagaceae</taxon>
        <taxon>Chitinophaga</taxon>
    </lineage>
</organism>
<reference evidence="2 3" key="1">
    <citation type="submission" date="2021-04" db="EMBL/GenBank/DDBJ databases">
        <title>Chitinophaga sp. nov., isolated from the rhizosphere soil.</title>
        <authorList>
            <person name="He S."/>
        </authorList>
    </citation>
    <scope>NUCLEOTIDE SEQUENCE [LARGE SCALE GENOMIC DNA]</scope>
    <source>
        <strain evidence="2 3">2R12</strain>
    </source>
</reference>
<dbReference type="Proteomes" id="UP000676386">
    <property type="component" value="Unassembled WGS sequence"/>
</dbReference>
<dbReference type="EMBL" id="JAGTXB010000008">
    <property type="protein sequence ID" value="MBS0029232.1"/>
    <property type="molecule type" value="Genomic_DNA"/>
</dbReference>
<gene>
    <name evidence="2" type="ORF">KE626_18050</name>
</gene>
<evidence type="ECO:0000256" key="1">
    <source>
        <dbReference type="SAM" id="MobiDB-lite"/>
    </source>
</evidence>